<dbReference type="GO" id="GO:0010890">
    <property type="term" value="P:positive regulation of triglyceride storage"/>
    <property type="evidence" value="ECO:0007669"/>
    <property type="project" value="TreeGrafter"/>
</dbReference>
<evidence type="ECO:0000256" key="4">
    <source>
        <dbReference type="ARBA" id="ARBA00023242"/>
    </source>
</evidence>
<dbReference type="InterPro" id="IPR004279">
    <property type="entry name" value="Perilipin"/>
</dbReference>
<feature type="region of interest" description="Disordered" evidence="6">
    <location>
        <begin position="1"/>
        <end position="30"/>
    </location>
</feature>
<dbReference type="EMBL" id="WNYA01000007">
    <property type="protein sequence ID" value="KAG8560816.1"/>
    <property type="molecule type" value="Genomic_DNA"/>
</dbReference>
<dbReference type="PANTHER" id="PTHR14024:SF11">
    <property type="entry name" value="PERILIPIN-3"/>
    <property type="match status" value="1"/>
</dbReference>
<proteinExistence type="inferred from homology"/>
<keyword evidence="9" id="KW-1185">Reference proteome</keyword>
<comment type="subcellular location">
    <subcellularLocation>
        <location evidence="1">Lipid droplet</location>
    </subcellularLocation>
    <subcellularLocation>
        <location evidence="5">Nucleus</location>
    </subcellularLocation>
</comment>
<dbReference type="Proteomes" id="UP000824782">
    <property type="component" value="Unassembled WGS sequence"/>
</dbReference>
<dbReference type="SUPFAM" id="SSF88697">
    <property type="entry name" value="PUA domain-like"/>
    <property type="match status" value="1"/>
</dbReference>
<evidence type="ECO:0000256" key="3">
    <source>
        <dbReference type="ARBA" id="ARBA00022677"/>
    </source>
</evidence>
<name>A0AAV7AHP2_ENGPU</name>
<evidence type="ECO:0000256" key="6">
    <source>
        <dbReference type="SAM" id="MobiDB-lite"/>
    </source>
</evidence>
<comment type="similarity">
    <text evidence="2">Belongs to the perilipin family.</text>
</comment>
<dbReference type="Pfam" id="PF03036">
    <property type="entry name" value="Perilipin"/>
    <property type="match status" value="1"/>
</dbReference>
<dbReference type="AlphaFoldDB" id="A0AAV7AHP2"/>
<feature type="compositionally biased region" description="Basic and acidic residues" evidence="6">
    <location>
        <begin position="7"/>
        <end position="16"/>
    </location>
</feature>
<evidence type="ECO:0000313" key="9">
    <source>
        <dbReference type="Proteomes" id="UP000824782"/>
    </source>
</evidence>
<gene>
    <name evidence="8" type="ORF">GDO81_015141</name>
</gene>
<dbReference type="Gene3D" id="3.30.720.170">
    <property type="entry name" value="Perilipin, alpha-beta domain"/>
    <property type="match status" value="1"/>
</dbReference>
<organism evidence="8 9">
    <name type="scientific">Engystomops pustulosus</name>
    <name type="common">Tungara frog</name>
    <name type="synonym">Physalaemus pustulosus</name>
    <dbReference type="NCBI Taxonomy" id="76066"/>
    <lineage>
        <taxon>Eukaryota</taxon>
        <taxon>Metazoa</taxon>
        <taxon>Chordata</taxon>
        <taxon>Craniata</taxon>
        <taxon>Vertebrata</taxon>
        <taxon>Euteleostomi</taxon>
        <taxon>Amphibia</taxon>
        <taxon>Batrachia</taxon>
        <taxon>Anura</taxon>
        <taxon>Neobatrachia</taxon>
        <taxon>Hyloidea</taxon>
        <taxon>Leptodactylidae</taxon>
        <taxon>Leiuperinae</taxon>
        <taxon>Engystomops</taxon>
    </lineage>
</organism>
<feature type="domain" description="YDG" evidence="7">
    <location>
        <begin position="351"/>
        <end position="518"/>
    </location>
</feature>
<comment type="caution">
    <text evidence="8">The sequence shown here is derived from an EMBL/GenBank/DDBJ whole genome shotgun (WGS) entry which is preliminary data.</text>
</comment>
<reference evidence="8" key="1">
    <citation type="thesis" date="2020" institute="ProQuest LLC" country="789 East Eisenhower Parkway, Ann Arbor, MI, USA">
        <title>Comparative Genomics and Chromosome Evolution.</title>
        <authorList>
            <person name="Mudd A.B."/>
        </authorList>
    </citation>
    <scope>NUCLEOTIDE SEQUENCE</scope>
    <source>
        <strain evidence="8">237g6f4</strain>
        <tissue evidence="8">Blood</tissue>
    </source>
</reference>
<evidence type="ECO:0000256" key="5">
    <source>
        <dbReference type="PROSITE-ProRule" id="PRU00358"/>
    </source>
</evidence>
<dbReference type="InterPro" id="IPR015947">
    <property type="entry name" value="PUA-like_sf"/>
</dbReference>
<dbReference type="GO" id="GO:0005811">
    <property type="term" value="C:lipid droplet"/>
    <property type="evidence" value="ECO:0007669"/>
    <property type="project" value="UniProtKB-SubCell"/>
</dbReference>
<dbReference type="PROSITE" id="PS51015">
    <property type="entry name" value="YDG"/>
    <property type="match status" value="1"/>
</dbReference>
<dbReference type="GO" id="GO:0005829">
    <property type="term" value="C:cytosol"/>
    <property type="evidence" value="ECO:0007669"/>
    <property type="project" value="TreeGrafter"/>
</dbReference>
<accession>A0AAV7AHP2</accession>
<dbReference type="Gene3D" id="2.30.280.10">
    <property type="entry name" value="SRA-YDG"/>
    <property type="match status" value="1"/>
</dbReference>
<evidence type="ECO:0000313" key="8">
    <source>
        <dbReference type="EMBL" id="KAG8560816.1"/>
    </source>
</evidence>
<keyword evidence="4 5" id="KW-0539">Nucleus</keyword>
<evidence type="ECO:0000256" key="2">
    <source>
        <dbReference type="ARBA" id="ARBA00006311"/>
    </source>
</evidence>
<dbReference type="InterPro" id="IPR036987">
    <property type="entry name" value="SRA-YDG_sf"/>
</dbReference>
<sequence length="658" mass="71782">MWHQKCPRKETRRKPDPCTPADEPQNTHDGVLTEIVCEQGGSATLNHTPTDEGTPDPQKVVEHVMHQPFGSSACSVVSAVYNSVREGRPCIRSDRDVAEKEEKPLTDVTVTGSRPLIGILEPPVATSNDFACKGLGKQESNLAFLQQPTGKAVLKTNTVTGARDTVTGAMSGILGWEAGAVQGGVAVTKSVVPTVMATQVGSLITSSLNTVLGKSEEWVDGYLPKTGEELSQPAEPVEKVEVAPSLQQRDQPSCCVRVEALSSRLCHSACQHSLGKWRNTQMGPTETPAQLHPTVDLPDHLKSESEDGLDGEKCLEDIPGDDCSGCEETVSDIMSAEPSKFLHRKDSVKTEVLASKAYEGLTEEEVSQEPSASHKELKAAIVESPCQDLSPKSEVLAGGDEDDADVEMSFTYTESGGCDLRGSKRTALQTCDHKLTNVNRALVLNGNAPFNDKEGAEAEDWKTGKPVRVVCNAKGKKHSAYASVDGNRCDGIHKVMKRWGLTMPSPEGYVESPVKCKRKRRRKFIIVNRDTSEDDQLCEGRDAGTNFERSVSPAVKEKSCHFPGIEDVVDSRVSAVLLGTVGIRPQYRSFDPGGRIKLIDQAYGLDHRGRICGRVAATREAFRHKMCILPYEKLSRRQTWKSWVCLIKLISFQLEGLH</sequence>
<dbReference type="Pfam" id="PF02182">
    <property type="entry name" value="SAD_SRA"/>
    <property type="match status" value="1"/>
</dbReference>
<evidence type="ECO:0000259" key="7">
    <source>
        <dbReference type="PROSITE" id="PS51015"/>
    </source>
</evidence>
<dbReference type="InterPro" id="IPR003105">
    <property type="entry name" value="SRA_YDG"/>
</dbReference>
<dbReference type="GO" id="GO:0005634">
    <property type="term" value="C:nucleus"/>
    <property type="evidence" value="ECO:0007669"/>
    <property type="project" value="UniProtKB-SubCell"/>
</dbReference>
<protein>
    <recommendedName>
        <fullName evidence="7">YDG domain-containing protein</fullName>
    </recommendedName>
</protein>
<evidence type="ECO:0000256" key="1">
    <source>
        <dbReference type="ARBA" id="ARBA00004502"/>
    </source>
</evidence>
<dbReference type="SMART" id="SM00466">
    <property type="entry name" value="SRA"/>
    <property type="match status" value="1"/>
</dbReference>
<dbReference type="GO" id="GO:0019915">
    <property type="term" value="P:lipid storage"/>
    <property type="evidence" value="ECO:0007669"/>
    <property type="project" value="TreeGrafter"/>
</dbReference>
<dbReference type="PANTHER" id="PTHR14024">
    <property type="entry name" value="PERILIPIN"/>
    <property type="match status" value="1"/>
</dbReference>
<dbReference type="SUPFAM" id="SSF109775">
    <property type="entry name" value="Mannose-6-phosphate receptor binding protein 1 (Tip47), C-terminal domain"/>
    <property type="match status" value="1"/>
</dbReference>
<keyword evidence="3" id="KW-0551">Lipid droplet</keyword>